<evidence type="ECO:0000256" key="1">
    <source>
        <dbReference type="ARBA" id="ARBA00022857"/>
    </source>
</evidence>
<dbReference type="InterPro" id="IPR000846">
    <property type="entry name" value="DapB_N"/>
</dbReference>
<dbReference type="Pfam" id="PF01113">
    <property type="entry name" value="DapB_N"/>
    <property type="match status" value="1"/>
</dbReference>
<evidence type="ECO:0000259" key="3">
    <source>
        <dbReference type="Pfam" id="PF01113"/>
    </source>
</evidence>
<dbReference type="RefSeq" id="WP_310399052.1">
    <property type="nucleotide sequence ID" value="NZ_JAVDWW010000001.1"/>
</dbReference>
<name>A0ABU1X9S9_9NOCA</name>
<keyword evidence="2 4" id="KW-0560">Oxidoreductase</keyword>
<dbReference type="InterPro" id="IPR036291">
    <property type="entry name" value="NAD(P)-bd_dom_sf"/>
</dbReference>
<reference evidence="4 5" key="1">
    <citation type="submission" date="2023-07" db="EMBL/GenBank/DDBJ databases">
        <title>Sorghum-associated microbial communities from plants grown in Nebraska, USA.</title>
        <authorList>
            <person name="Schachtman D."/>
        </authorList>
    </citation>
    <scope>NUCLEOTIDE SEQUENCE [LARGE SCALE GENOMIC DNA]</scope>
    <source>
        <strain evidence="4 5">4272</strain>
    </source>
</reference>
<keyword evidence="5" id="KW-1185">Reference proteome</keyword>
<dbReference type="CDD" id="cd24146">
    <property type="entry name" value="nat-AmDH_N_like"/>
    <property type="match status" value="1"/>
</dbReference>
<comment type="caution">
    <text evidence="4">The sequence shown here is derived from an EMBL/GenBank/DDBJ whole genome shotgun (WGS) entry which is preliminary data.</text>
</comment>
<accession>A0ABU1X9S9</accession>
<evidence type="ECO:0000256" key="2">
    <source>
        <dbReference type="ARBA" id="ARBA00023002"/>
    </source>
</evidence>
<gene>
    <name evidence="4" type="ORF">J2W56_001018</name>
</gene>
<sequence>MRKAIFMSRRSDPAAPFRVAVWGPGGIGQPLIRECINKPEIDLVGVLCFSDDKDGKDAGEYFGYSTAGVKMTKDKEAILALEPDVILHSTRVSAGVDIDSEVTNDLVRILESGINVASSVAYFWLPVQGAAFLEKIESACRRGGSVLHSSGINPGLLNERWAVALTGVCTSIDSIRVQEISNNTTIPSLDMLVKGVGMGRTIEDVTREKKYSVGSRYYHETVTLACHLLGKKVERIDYELTWVLGREDSQYPIRQVDGTTKTLEVPKGTIAGKYDRYIGYVDGKPFFTLEEIFFLDERDTQGVKMNGRPYLGTIRIEGSPTSVEAEIGLMASVLENKILQDDGTRPTYNTTAVTLIQAIPLVCGAEPGILYPSTFAHYYPDLREFPSPLIDASSEATPVH</sequence>
<feature type="domain" description="Dihydrodipicolinate reductase N-terminal" evidence="3">
    <location>
        <begin position="18"/>
        <end position="95"/>
    </location>
</feature>
<dbReference type="EMBL" id="JAVDWW010000001">
    <property type="protein sequence ID" value="MDR7167300.1"/>
    <property type="molecule type" value="Genomic_DNA"/>
</dbReference>
<evidence type="ECO:0000313" key="4">
    <source>
        <dbReference type="EMBL" id="MDR7167300.1"/>
    </source>
</evidence>
<keyword evidence="1" id="KW-0521">NADP</keyword>
<dbReference type="GO" id="GO:0008839">
    <property type="term" value="F:4-hydroxy-tetrahydrodipicolinate reductase"/>
    <property type="evidence" value="ECO:0007669"/>
    <property type="project" value="UniProtKB-EC"/>
</dbReference>
<dbReference type="Gene3D" id="3.40.50.720">
    <property type="entry name" value="NAD(P)-binding Rossmann-like Domain"/>
    <property type="match status" value="1"/>
</dbReference>
<organism evidence="4 5">
    <name type="scientific">Nocardia kruczakiae</name>
    <dbReference type="NCBI Taxonomy" id="261477"/>
    <lineage>
        <taxon>Bacteria</taxon>
        <taxon>Bacillati</taxon>
        <taxon>Actinomycetota</taxon>
        <taxon>Actinomycetes</taxon>
        <taxon>Mycobacteriales</taxon>
        <taxon>Nocardiaceae</taxon>
        <taxon>Nocardia</taxon>
    </lineage>
</organism>
<dbReference type="Proteomes" id="UP001251217">
    <property type="component" value="Unassembled WGS sequence"/>
</dbReference>
<protein>
    <submittedName>
        <fullName evidence="4">4-hydroxy-tetrahydrodipicolinate reductase</fullName>
        <ecNumber evidence="4">1.17.1.8</ecNumber>
    </submittedName>
</protein>
<dbReference type="SUPFAM" id="SSF51735">
    <property type="entry name" value="NAD(P)-binding Rossmann-fold domains"/>
    <property type="match status" value="1"/>
</dbReference>
<evidence type="ECO:0000313" key="5">
    <source>
        <dbReference type="Proteomes" id="UP001251217"/>
    </source>
</evidence>
<proteinExistence type="predicted"/>
<dbReference type="EC" id="1.17.1.8" evidence="4"/>